<evidence type="ECO:0000256" key="1">
    <source>
        <dbReference type="SAM" id="MobiDB-lite"/>
    </source>
</evidence>
<evidence type="ECO:0000313" key="3">
    <source>
        <dbReference type="EMBL" id="CAD9861849.1"/>
    </source>
</evidence>
<dbReference type="AlphaFoldDB" id="A0A7S2UZ39"/>
<protein>
    <submittedName>
        <fullName evidence="3">Uncharacterized protein</fullName>
    </submittedName>
</protein>
<sequence>MNVPLKNLYQSQQDETLPMVGQTVETKRNYRKFLPLVIFCLAAGLVYLLSVGGSASSDALPTTMTTSGTGTGGAGTGDRHSAHSFGGSGTGGSGNAEAHTNKKEQPHPQMNGMNTGSAAVVYDEYGNVVEEEYVSGGSGSGGAGSGARHDEHSYGGDGQGGSAVAAALPIH</sequence>
<evidence type="ECO:0000256" key="2">
    <source>
        <dbReference type="SAM" id="Phobius"/>
    </source>
</evidence>
<feature type="region of interest" description="Disordered" evidence="1">
    <location>
        <begin position="58"/>
        <end position="115"/>
    </location>
</feature>
<keyword evidence="2" id="KW-0472">Membrane</keyword>
<feature type="transmembrane region" description="Helical" evidence="2">
    <location>
        <begin position="33"/>
        <end position="55"/>
    </location>
</feature>
<proteinExistence type="predicted"/>
<accession>A0A7S2UZ39</accession>
<feature type="compositionally biased region" description="Gly residues" evidence="1">
    <location>
        <begin position="136"/>
        <end position="145"/>
    </location>
</feature>
<reference evidence="3" key="1">
    <citation type="submission" date="2021-01" db="EMBL/GenBank/DDBJ databases">
        <authorList>
            <person name="Corre E."/>
            <person name="Pelletier E."/>
            <person name="Niang G."/>
            <person name="Scheremetjew M."/>
            <person name="Finn R."/>
            <person name="Kale V."/>
            <person name="Holt S."/>
            <person name="Cochrane G."/>
            <person name="Meng A."/>
            <person name="Brown T."/>
            <person name="Cohen L."/>
        </authorList>
    </citation>
    <scope>NUCLEOTIDE SEQUENCE</scope>
    <source>
        <strain evidence="3">CCMP1661</strain>
    </source>
</reference>
<feature type="region of interest" description="Disordered" evidence="1">
    <location>
        <begin position="133"/>
        <end position="171"/>
    </location>
</feature>
<keyword evidence="2" id="KW-0812">Transmembrane</keyword>
<dbReference type="EMBL" id="HBHR01009070">
    <property type="protein sequence ID" value="CAD9861849.1"/>
    <property type="molecule type" value="Transcribed_RNA"/>
</dbReference>
<name>A0A7S2UZ39_9STRA</name>
<organism evidence="3">
    <name type="scientific">Fibrocapsa japonica</name>
    <dbReference type="NCBI Taxonomy" id="94617"/>
    <lineage>
        <taxon>Eukaryota</taxon>
        <taxon>Sar</taxon>
        <taxon>Stramenopiles</taxon>
        <taxon>Ochrophyta</taxon>
        <taxon>Raphidophyceae</taxon>
        <taxon>Chattonellales</taxon>
        <taxon>Chattonellaceae</taxon>
        <taxon>Fibrocapsa</taxon>
    </lineage>
</organism>
<keyword evidence="2" id="KW-1133">Transmembrane helix</keyword>
<gene>
    <name evidence="3" type="ORF">FJAP1339_LOCUS4372</name>
</gene>